<feature type="region of interest" description="Disordered" evidence="1">
    <location>
        <begin position="1"/>
        <end position="31"/>
    </location>
</feature>
<protein>
    <recommendedName>
        <fullName evidence="4">DUF916 domain-containing protein</fullName>
    </recommendedName>
</protein>
<feature type="region of interest" description="Disordered" evidence="1">
    <location>
        <begin position="184"/>
        <end position="226"/>
    </location>
</feature>
<evidence type="ECO:0008006" key="4">
    <source>
        <dbReference type="Google" id="ProtNLM"/>
    </source>
</evidence>
<feature type="compositionally biased region" description="Basic and acidic residues" evidence="1">
    <location>
        <begin position="217"/>
        <end position="226"/>
    </location>
</feature>
<feature type="compositionally biased region" description="Low complexity" evidence="1">
    <location>
        <begin position="184"/>
        <end position="206"/>
    </location>
</feature>
<evidence type="ECO:0000256" key="1">
    <source>
        <dbReference type="SAM" id="MobiDB-lite"/>
    </source>
</evidence>
<dbReference type="EMBL" id="FRBI01000007">
    <property type="protein sequence ID" value="SHL97198.1"/>
    <property type="molecule type" value="Genomic_DNA"/>
</dbReference>
<feature type="compositionally biased region" description="Basic and acidic residues" evidence="1">
    <location>
        <begin position="21"/>
        <end position="31"/>
    </location>
</feature>
<accession>A0A1M7F0C2</accession>
<gene>
    <name evidence="2" type="ORF">SAMN05216499_107145</name>
</gene>
<reference evidence="2 3" key="1">
    <citation type="submission" date="2016-11" db="EMBL/GenBank/DDBJ databases">
        <authorList>
            <person name="Jaros S."/>
            <person name="Januszkiewicz K."/>
            <person name="Wedrychowicz H."/>
        </authorList>
    </citation>
    <scope>NUCLEOTIDE SEQUENCE [LARGE SCALE GENOMIC DNA]</scope>
    <source>
        <strain evidence="2 3">CGMCC 4.2025</strain>
    </source>
</reference>
<proteinExistence type="predicted"/>
<dbReference type="Proteomes" id="UP000184111">
    <property type="component" value="Unassembled WGS sequence"/>
</dbReference>
<name>A0A1M7F0C2_9ACTN</name>
<sequence>MPGARSAGPPAVTVLRSTSSSRDHSRSDDAEQINVDRRLGIRVKLRVSGELRPALRVENPHLDYSGTSNPFGKGSATVTYTIHNTGNAMLSARQKVSVAGPFGRLRTDAGKVAASPELLPGERWKVTVPVSGVAPAGRLTATVTLTPLLTDASGTTTPLDRCTAPPAAGRSRGCSCCRPSSWSRLPSWHSSSPAATAAAAGRTRTTACRKPSRRHLREREPHQHVD</sequence>
<organism evidence="2 3">
    <name type="scientific">Actinacidiphila paucisporea</name>
    <dbReference type="NCBI Taxonomy" id="310782"/>
    <lineage>
        <taxon>Bacteria</taxon>
        <taxon>Bacillati</taxon>
        <taxon>Actinomycetota</taxon>
        <taxon>Actinomycetes</taxon>
        <taxon>Kitasatosporales</taxon>
        <taxon>Streptomycetaceae</taxon>
        <taxon>Actinacidiphila</taxon>
    </lineage>
</organism>
<keyword evidence="3" id="KW-1185">Reference proteome</keyword>
<evidence type="ECO:0000313" key="3">
    <source>
        <dbReference type="Proteomes" id="UP000184111"/>
    </source>
</evidence>
<dbReference type="STRING" id="310782.SAMN05216499_107145"/>
<evidence type="ECO:0000313" key="2">
    <source>
        <dbReference type="EMBL" id="SHL97198.1"/>
    </source>
</evidence>
<dbReference type="AlphaFoldDB" id="A0A1M7F0C2"/>